<dbReference type="GO" id="GO:0008831">
    <property type="term" value="F:dTDP-4-dehydrorhamnose reductase activity"/>
    <property type="evidence" value="ECO:0007669"/>
    <property type="project" value="UniProtKB-EC"/>
</dbReference>
<dbReference type="EC" id="1.1.1.133" evidence="3 6"/>
<dbReference type="PANTHER" id="PTHR10491:SF4">
    <property type="entry name" value="METHIONINE ADENOSYLTRANSFERASE 2 SUBUNIT BETA"/>
    <property type="match status" value="1"/>
</dbReference>
<evidence type="ECO:0000256" key="5">
    <source>
        <dbReference type="ARBA" id="ARBA00048200"/>
    </source>
</evidence>
<evidence type="ECO:0000256" key="4">
    <source>
        <dbReference type="ARBA" id="ARBA00017099"/>
    </source>
</evidence>
<dbReference type="InterPro" id="IPR036291">
    <property type="entry name" value="NAD(P)-bd_dom_sf"/>
</dbReference>
<evidence type="ECO:0000256" key="1">
    <source>
        <dbReference type="ARBA" id="ARBA00004781"/>
    </source>
</evidence>
<comment type="catalytic activity">
    <reaction evidence="5">
        <text>dTDP-beta-L-rhamnose + NADP(+) = dTDP-4-dehydro-beta-L-rhamnose + NADPH + H(+)</text>
        <dbReference type="Rhea" id="RHEA:21796"/>
        <dbReference type="ChEBI" id="CHEBI:15378"/>
        <dbReference type="ChEBI" id="CHEBI:57510"/>
        <dbReference type="ChEBI" id="CHEBI:57783"/>
        <dbReference type="ChEBI" id="CHEBI:58349"/>
        <dbReference type="ChEBI" id="CHEBI:62830"/>
        <dbReference type="EC" id="1.1.1.133"/>
    </reaction>
</comment>
<dbReference type="Pfam" id="PF04321">
    <property type="entry name" value="RmlD_sub_bind"/>
    <property type="match status" value="1"/>
</dbReference>
<dbReference type="CDD" id="cd05254">
    <property type="entry name" value="dTDP_HR_like_SDR_e"/>
    <property type="match status" value="1"/>
</dbReference>
<dbReference type="EMBL" id="ACLR01000088">
    <property type="protein sequence ID" value="EEK17292.1"/>
    <property type="molecule type" value="Genomic_DNA"/>
</dbReference>
<keyword evidence="9" id="KW-1185">Reference proteome</keyword>
<dbReference type="UniPathway" id="UPA00124"/>
<feature type="domain" description="RmlD-like substrate binding" evidence="7">
    <location>
        <begin position="5"/>
        <end position="299"/>
    </location>
</feature>
<comment type="pathway">
    <text evidence="1 6">Carbohydrate biosynthesis; dTDP-L-rhamnose biosynthesis.</text>
</comment>
<dbReference type="Gene3D" id="3.40.50.720">
    <property type="entry name" value="NAD(P)-binding Rossmann-like Domain"/>
    <property type="match status" value="1"/>
</dbReference>
<evidence type="ECO:0000259" key="7">
    <source>
        <dbReference type="Pfam" id="PF04321"/>
    </source>
</evidence>
<dbReference type="SUPFAM" id="SSF51735">
    <property type="entry name" value="NAD(P)-binding Rossmann-fold domains"/>
    <property type="match status" value="1"/>
</dbReference>
<evidence type="ECO:0000256" key="2">
    <source>
        <dbReference type="ARBA" id="ARBA00010944"/>
    </source>
</evidence>
<dbReference type="AlphaFoldDB" id="C2MAF8"/>
<sequence length="300" mass="33865">MSRGRIILLGASGQLGRSLTRELAERGNPYELVSYTHEQLDYTDTESVTRAIKLWEEQAIAHDWTMIVNCAAFTQVDLAEDKAQYRDLLALNALLPAQLAESRLPIIQISTDYVFDGCQGTPYHEEDATNPRSLYGRTKRQGELALLMHPTHPAEQHLVIRTQWLWAPWGHNFVRTMLRLAREGKALRVVNDQIGSPTSALSLARAICEIIDCYDKERSFRTSLLHYANQGICSWYDLAHEAIATHVPTYDLSQLTPIPTAEYPTAAERPAYSVLATDRITACYGITPPQWQDELQIAID</sequence>
<comment type="function">
    <text evidence="6">Catalyzes the reduction of dTDP-6-deoxy-L-lyxo-4-hexulose to yield dTDP-L-rhamnose.</text>
</comment>
<evidence type="ECO:0000313" key="9">
    <source>
        <dbReference type="Proteomes" id="UP000003303"/>
    </source>
</evidence>
<organism evidence="8 9">
    <name type="scientific">Porphyromonas uenonis 60-3</name>
    <dbReference type="NCBI Taxonomy" id="596327"/>
    <lineage>
        <taxon>Bacteria</taxon>
        <taxon>Pseudomonadati</taxon>
        <taxon>Bacteroidota</taxon>
        <taxon>Bacteroidia</taxon>
        <taxon>Bacteroidales</taxon>
        <taxon>Porphyromonadaceae</taxon>
        <taxon>Porphyromonas</taxon>
    </lineage>
</organism>
<comment type="caution">
    <text evidence="8">The sequence shown here is derived from an EMBL/GenBank/DDBJ whole genome shotgun (WGS) entry which is preliminary data.</text>
</comment>
<dbReference type="PANTHER" id="PTHR10491">
    <property type="entry name" value="DTDP-4-DEHYDRORHAMNOSE REDUCTASE"/>
    <property type="match status" value="1"/>
</dbReference>
<reference evidence="8 9" key="1">
    <citation type="submission" date="2009-04" db="EMBL/GenBank/DDBJ databases">
        <authorList>
            <person name="Sebastian Y."/>
            <person name="Madupu R."/>
            <person name="Durkin A.S."/>
            <person name="Torralba M."/>
            <person name="Methe B."/>
            <person name="Sutton G.G."/>
            <person name="Strausberg R.L."/>
            <person name="Nelson K.E."/>
        </authorList>
    </citation>
    <scope>NUCLEOTIDE SEQUENCE [LARGE SCALE GENOMIC DNA]</scope>
    <source>
        <strain evidence="8 9">60-3</strain>
    </source>
</reference>
<dbReference type="Proteomes" id="UP000003303">
    <property type="component" value="Unassembled WGS sequence"/>
</dbReference>
<dbReference type="NCBIfam" id="TIGR01214">
    <property type="entry name" value="rmlD"/>
    <property type="match status" value="1"/>
</dbReference>
<evidence type="ECO:0000256" key="6">
    <source>
        <dbReference type="RuleBase" id="RU364082"/>
    </source>
</evidence>
<dbReference type="OrthoDB" id="9803892at2"/>
<accession>C2MAF8</accession>
<dbReference type="RefSeq" id="WP_007364867.1">
    <property type="nucleotide sequence ID" value="NZ_ACLR01000088.1"/>
</dbReference>
<comment type="similarity">
    <text evidence="2 6">Belongs to the dTDP-4-dehydrorhamnose reductase family.</text>
</comment>
<evidence type="ECO:0000256" key="3">
    <source>
        <dbReference type="ARBA" id="ARBA00012929"/>
    </source>
</evidence>
<dbReference type="InterPro" id="IPR029903">
    <property type="entry name" value="RmlD-like-bd"/>
</dbReference>
<evidence type="ECO:0000313" key="8">
    <source>
        <dbReference type="EMBL" id="EEK17292.1"/>
    </source>
</evidence>
<dbReference type="InterPro" id="IPR005913">
    <property type="entry name" value="dTDP_dehydrorham_reduct"/>
</dbReference>
<dbReference type="Gene3D" id="3.90.25.10">
    <property type="entry name" value="UDP-galactose 4-epimerase, domain 1"/>
    <property type="match status" value="1"/>
</dbReference>
<dbReference type="eggNOG" id="COG1091">
    <property type="taxonomic scope" value="Bacteria"/>
</dbReference>
<protein>
    <recommendedName>
        <fullName evidence="4 6">dTDP-4-dehydrorhamnose reductase</fullName>
        <ecNumber evidence="3 6">1.1.1.133</ecNumber>
    </recommendedName>
</protein>
<dbReference type="GO" id="GO:0019305">
    <property type="term" value="P:dTDP-rhamnose biosynthetic process"/>
    <property type="evidence" value="ECO:0007669"/>
    <property type="project" value="UniProtKB-UniPathway"/>
</dbReference>
<name>C2MAF8_9PORP</name>
<dbReference type="STRING" id="596327.PORUE0001_1232"/>
<keyword evidence="6 8" id="KW-0560">Oxidoreductase</keyword>
<proteinExistence type="inferred from homology"/>
<keyword evidence="6" id="KW-0521">NADP</keyword>
<gene>
    <name evidence="8" type="primary">rfbD</name>
    <name evidence="8" type="ORF">PORUE0001_1232</name>
</gene>